<reference evidence="1" key="1">
    <citation type="submission" date="2018-05" db="EMBL/GenBank/DDBJ databases">
        <authorList>
            <person name="Lanie J.A."/>
            <person name="Ng W.-L."/>
            <person name="Kazmierczak K.M."/>
            <person name="Andrzejewski T.M."/>
            <person name="Davidsen T.M."/>
            <person name="Wayne K.J."/>
            <person name="Tettelin H."/>
            <person name="Glass J.I."/>
            <person name="Rusch D."/>
            <person name="Podicherti R."/>
            <person name="Tsui H.-C.T."/>
            <person name="Winkler M.E."/>
        </authorList>
    </citation>
    <scope>NUCLEOTIDE SEQUENCE</scope>
</reference>
<evidence type="ECO:0000313" key="1">
    <source>
        <dbReference type="EMBL" id="SVD88462.1"/>
    </source>
</evidence>
<proteinExistence type="predicted"/>
<dbReference type="AlphaFoldDB" id="A0A382YYW9"/>
<gene>
    <name evidence="1" type="ORF">METZ01_LOCUS441316</name>
</gene>
<dbReference type="InterPro" id="IPR006905">
    <property type="entry name" value="Flavin_halogenase"/>
</dbReference>
<dbReference type="InterPro" id="IPR036188">
    <property type="entry name" value="FAD/NAD-bd_sf"/>
</dbReference>
<dbReference type="Gene3D" id="3.50.50.60">
    <property type="entry name" value="FAD/NAD(P)-binding domain"/>
    <property type="match status" value="1"/>
</dbReference>
<dbReference type="GO" id="GO:0004497">
    <property type="term" value="F:monooxygenase activity"/>
    <property type="evidence" value="ECO:0007669"/>
    <property type="project" value="InterPro"/>
</dbReference>
<feature type="non-terminal residue" evidence="1">
    <location>
        <position position="176"/>
    </location>
</feature>
<name>A0A382YYW9_9ZZZZ</name>
<protein>
    <submittedName>
        <fullName evidence="1">Uncharacterized protein</fullName>
    </submittedName>
</protein>
<dbReference type="EMBL" id="UINC01179663">
    <property type="protein sequence ID" value="SVD88462.1"/>
    <property type="molecule type" value="Genomic_DNA"/>
</dbReference>
<accession>A0A382YYW9</accession>
<sequence length="176" mass="20852">MTASTLIKEFPDKKIALIESPEIATVGVGESTIQQIRYWATFLELDDKEFLKHCDGTYKLSIRFTDWYKKGETFYYPFGNPIIEHDHESFPFSGGFNDWWHKKGIYPETPYTDFADCYWPQMALVNQNKLSYNEEGQFDKFYFFENTAFQFDATKFGLWLRDNYCLPKGVVHIKEH</sequence>
<organism evidence="1">
    <name type="scientific">marine metagenome</name>
    <dbReference type="NCBI Taxonomy" id="408172"/>
    <lineage>
        <taxon>unclassified sequences</taxon>
        <taxon>metagenomes</taxon>
        <taxon>ecological metagenomes</taxon>
    </lineage>
</organism>
<dbReference type="Pfam" id="PF04820">
    <property type="entry name" value="Trp_halogenase"/>
    <property type="match status" value="1"/>
</dbReference>